<dbReference type="Pfam" id="PF00501">
    <property type="entry name" value="AMP-binding"/>
    <property type="match status" value="1"/>
</dbReference>
<comment type="similarity">
    <text evidence="1">Belongs to the ATP-dependent AMP-binding enzyme family.</text>
</comment>
<dbReference type="InterPro" id="IPR045851">
    <property type="entry name" value="AMP-bd_C_sf"/>
</dbReference>
<dbReference type="Gene3D" id="3.30.300.30">
    <property type="match status" value="1"/>
</dbReference>
<feature type="region of interest" description="Disordered" evidence="3">
    <location>
        <begin position="146"/>
        <end position="172"/>
    </location>
</feature>
<dbReference type="InterPro" id="IPR042099">
    <property type="entry name" value="ANL_N_sf"/>
</dbReference>
<dbReference type="Proteomes" id="UP001499882">
    <property type="component" value="Unassembled WGS sequence"/>
</dbReference>
<feature type="domain" description="AMP-binding enzyme C-terminal" evidence="5">
    <location>
        <begin position="431"/>
        <end position="513"/>
    </location>
</feature>
<evidence type="ECO:0000313" key="6">
    <source>
        <dbReference type="EMBL" id="GAA4728103.1"/>
    </source>
</evidence>
<gene>
    <name evidence="6" type="ORF">GCM10023350_09060</name>
</gene>
<dbReference type="Gene3D" id="3.40.50.12780">
    <property type="entry name" value="N-terminal domain of ligase-like"/>
    <property type="match status" value="1"/>
</dbReference>
<dbReference type="PANTHER" id="PTHR43201">
    <property type="entry name" value="ACYL-COA SYNTHETASE"/>
    <property type="match status" value="1"/>
</dbReference>
<accession>A0ABP8YF04</accession>
<evidence type="ECO:0000256" key="3">
    <source>
        <dbReference type="SAM" id="MobiDB-lite"/>
    </source>
</evidence>
<evidence type="ECO:0000256" key="1">
    <source>
        <dbReference type="ARBA" id="ARBA00006432"/>
    </source>
</evidence>
<proteinExistence type="inferred from homology"/>
<dbReference type="InterPro" id="IPR000873">
    <property type="entry name" value="AMP-dep_synth/lig_dom"/>
</dbReference>
<reference evidence="7" key="1">
    <citation type="journal article" date="2019" name="Int. J. Syst. Evol. Microbiol.">
        <title>The Global Catalogue of Microorganisms (GCM) 10K type strain sequencing project: providing services to taxonomists for standard genome sequencing and annotation.</title>
        <authorList>
            <consortium name="The Broad Institute Genomics Platform"/>
            <consortium name="The Broad Institute Genome Sequencing Center for Infectious Disease"/>
            <person name="Wu L."/>
            <person name="Ma J."/>
        </authorList>
    </citation>
    <scope>NUCLEOTIDE SEQUENCE [LARGE SCALE GENOMIC DNA]</scope>
    <source>
        <strain evidence="7">JCM 18532</strain>
    </source>
</reference>
<dbReference type="InterPro" id="IPR025110">
    <property type="entry name" value="AMP-bd_C"/>
</dbReference>
<feature type="domain" description="AMP-dependent synthetase/ligase" evidence="4">
    <location>
        <begin position="9"/>
        <end position="379"/>
    </location>
</feature>
<dbReference type="GO" id="GO:0016874">
    <property type="term" value="F:ligase activity"/>
    <property type="evidence" value="ECO:0007669"/>
    <property type="project" value="UniProtKB-KW"/>
</dbReference>
<evidence type="ECO:0000256" key="2">
    <source>
        <dbReference type="ARBA" id="ARBA00022598"/>
    </source>
</evidence>
<dbReference type="SUPFAM" id="SSF56801">
    <property type="entry name" value="Acetyl-CoA synthetase-like"/>
    <property type="match status" value="1"/>
</dbReference>
<name>A0ABP8YF04_9ACTN</name>
<dbReference type="RefSeq" id="WP_345525399.1">
    <property type="nucleotide sequence ID" value="NZ_BAABKN010000005.1"/>
</dbReference>
<keyword evidence="2 6" id="KW-0436">Ligase</keyword>
<evidence type="ECO:0000259" key="4">
    <source>
        <dbReference type="Pfam" id="PF00501"/>
    </source>
</evidence>
<dbReference type="Pfam" id="PF13193">
    <property type="entry name" value="AMP-binding_C"/>
    <property type="match status" value="1"/>
</dbReference>
<organism evidence="6 7">
    <name type="scientific">Nocardioides endophyticus</name>
    <dbReference type="NCBI Taxonomy" id="1353775"/>
    <lineage>
        <taxon>Bacteria</taxon>
        <taxon>Bacillati</taxon>
        <taxon>Actinomycetota</taxon>
        <taxon>Actinomycetes</taxon>
        <taxon>Propionibacteriales</taxon>
        <taxon>Nocardioidaceae</taxon>
        <taxon>Nocardioides</taxon>
    </lineage>
</organism>
<evidence type="ECO:0000313" key="7">
    <source>
        <dbReference type="Proteomes" id="UP001499882"/>
    </source>
</evidence>
<evidence type="ECO:0000259" key="5">
    <source>
        <dbReference type="Pfam" id="PF13193"/>
    </source>
</evidence>
<dbReference type="EMBL" id="BAABKN010000005">
    <property type="protein sequence ID" value="GAA4728103.1"/>
    <property type="molecule type" value="Genomic_DNA"/>
</dbReference>
<comment type="caution">
    <text evidence="6">The sequence shown here is derived from an EMBL/GenBank/DDBJ whole genome shotgun (WGS) entry which is preliminary data.</text>
</comment>
<protein>
    <submittedName>
        <fullName evidence="6">Long-chain fatty acid--CoA ligase</fullName>
    </submittedName>
</protein>
<keyword evidence="7" id="KW-1185">Reference proteome</keyword>
<dbReference type="PANTHER" id="PTHR43201:SF5">
    <property type="entry name" value="MEDIUM-CHAIN ACYL-COA LIGASE ACSF2, MITOCHONDRIAL"/>
    <property type="match status" value="1"/>
</dbReference>
<sequence length="532" mass="57943">MLVTDFLTRNARFFGAYEALVVPDGRVSTWLELEQRTESLASGLSTILAPGERLAMHAGNCAEYVDFFFGCAKSGVVGAATNIRHSEDELVEYLKKVEPSALLVHADLAERGEHLASKLECVQHVIGFGGDHGFDRDLEDLISTAPVRPRPKLHPDDPYQMCPTSGTTGSTKSVVMSHRNATTAMLAYLAEYDAREGDTWLQMNPLYLNAGGPAHLTHVLWKGGRTIVVPGGFEPRRFLEAVDRFKVTHTSLVPTMVRMMLDLGPQVISRYDVTSLRSVVLGGAPVTAPFLEEAEAVFGRVFNSTYGMTETYSTGLILRTEAVVDESGAVRPDRLATAGRPHLHLDARVVAEDGSDVPADGETVGEIWLQGDSITSGYFRDPDATRDSRSADGAWFKTGDLATKDSEGYVKIVDRLKDVIISGGLNVTSGEIEGVLSTHPEVLEVSVIGVPHPTWGEAVHAVIVRRTKGMQDELTRDELTEQLAAIARERLGGYKRPKSYSYVVALPRNSTGKVLKRELRRTLAGQGGVQAE</sequence>